<organism evidence="1 2">
    <name type="scientific">Corynebacterium deserti GIMN1.010</name>
    <dbReference type="NCBI Taxonomy" id="931089"/>
    <lineage>
        <taxon>Bacteria</taxon>
        <taxon>Bacillati</taxon>
        <taxon>Actinomycetota</taxon>
        <taxon>Actinomycetes</taxon>
        <taxon>Mycobacteriales</taxon>
        <taxon>Corynebacteriaceae</taxon>
        <taxon>Corynebacterium</taxon>
    </lineage>
</organism>
<gene>
    <name evidence="1" type="ORF">CDES_13810</name>
</gene>
<dbReference type="Proteomes" id="UP000068067">
    <property type="component" value="Chromosome"/>
</dbReference>
<dbReference type="PATRIC" id="fig|931089.4.peg.2792"/>
<dbReference type="EMBL" id="CP009220">
    <property type="protein sequence ID" value="ALC07089.1"/>
    <property type="molecule type" value="Genomic_DNA"/>
</dbReference>
<accession>A0A0M3QA98</accession>
<dbReference type="RefSeq" id="WP_197276240.1">
    <property type="nucleotide sequence ID" value="NZ_CP009220.1"/>
</dbReference>
<name>A0A0M3QA98_9CORY</name>
<evidence type="ECO:0000313" key="1">
    <source>
        <dbReference type="EMBL" id="ALC07089.1"/>
    </source>
</evidence>
<dbReference type="KEGG" id="cdx:CDES_13810"/>
<evidence type="ECO:0000313" key="2">
    <source>
        <dbReference type="Proteomes" id="UP000068067"/>
    </source>
</evidence>
<keyword evidence="2" id="KW-1185">Reference proteome</keyword>
<dbReference type="AlphaFoldDB" id="A0A0M3QA98"/>
<reference evidence="1 2" key="1">
    <citation type="submission" date="2014-08" db="EMBL/GenBank/DDBJ databases">
        <title>Complete genome sequence of Corynebacterium deserti GIMN1.010 (=DSM 45689), isolated from desert sand in western China.</title>
        <authorList>
            <person name="Ruckert C."/>
            <person name="Albersmeier A."/>
            <person name="Kalinowski J."/>
        </authorList>
    </citation>
    <scope>NUCLEOTIDE SEQUENCE [LARGE SCALE GENOMIC DNA]</scope>
    <source>
        <strain evidence="1 2">GIMN1.010</strain>
    </source>
</reference>
<proteinExistence type="predicted"/>
<sequence length="53" mass="6168">MFDQIQHFTEAAQHFQPSQWGFQMAQQLPQQVQEWFHPQVAQAPERPSASLSS</sequence>
<protein>
    <submittedName>
        <fullName evidence="1">Uncharacterized protein</fullName>
    </submittedName>
</protein>